<dbReference type="SMART" id="SM00134">
    <property type="entry name" value="LU"/>
    <property type="match status" value="2"/>
</dbReference>
<feature type="chain" id="PRO_5039941710" description="UPAR/Ly6 domain-containing protein" evidence="8">
    <location>
        <begin position="20"/>
        <end position="193"/>
    </location>
</feature>
<dbReference type="SUPFAM" id="SSF57302">
    <property type="entry name" value="Snake toxin-like"/>
    <property type="match status" value="2"/>
</dbReference>
<evidence type="ECO:0000256" key="3">
    <source>
        <dbReference type="ARBA" id="ARBA00022475"/>
    </source>
</evidence>
<reference evidence="10" key="2">
    <citation type="submission" date="2025-09" db="UniProtKB">
        <authorList>
            <consortium name="Ensembl"/>
        </authorList>
    </citation>
    <scope>IDENTIFICATION</scope>
</reference>
<dbReference type="InterPro" id="IPR035076">
    <property type="entry name" value="Toxin/TOLIP"/>
</dbReference>
<dbReference type="InterPro" id="IPR016054">
    <property type="entry name" value="LY6_UPA_recep-like"/>
</dbReference>
<evidence type="ECO:0000313" key="11">
    <source>
        <dbReference type="Proteomes" id="UP001108240"/>
    </source>
</evidence>
<evidence type="ECO:0000256" key="7">
    <source>
        <dbReference type="ARBA" id="ARBA00023180"/>
    </source>
</evidence>
<dbReference type="GO" id="GO:0005576">
    <property type="term" value="C:extracellular region"/>
    <property type="evidence" value="ECO:0007669"/>
    <property type="project" value="UniProtKB-SubCell"/>
</dbReference>
<evidence type="ECO:0000256" key="4">
    <source>
        <dbReference type="ARBA" id="ARBA00022525"/>
    </source>
</evidence>
<keyword evidence="11" id="KW-1185">Reference proteome</keyword>
<feature type="signal peptide" evidence="8">
    <location>
        <begin position="1"/>
        <end position="19"/>
    </location>
</feature>
<evidence type="ECO:0000313" key="10">
    <source>
        <dbReference type="Ensembl" id="ENSCCRP00000136045.1"/>
    </source>
</evidence>
<dbReference type="Pfam" id="PF00087">
    <property type="entry name" value="Toxin_TOLIP"/>
    <property type="match status" value="2"/>
</dbReference>
<dbReference type="OMA" id="ATINSKC"/>
<organism evidence="10 11">
    <name type="scientific">Cyprinus carpio carpio</name>
    <dbReference type="NCBI Taxonomy" id="630221"/>
    <lineage>
        <taxon>Eukaryota</taxon>
        <taxon>Metazoa</taxon>
        <taxon>Chordata</taxon>
        <taxon>Craniata</taxon>
        <taxon>Vertebrata</taxon>
        <taxon>Euteleostomi</taxon>
        <taxon>Actinopterygii</taxon>
        <taxon>Neopterygii</taxon>
        <taxon>Teleostei</taxon>
        <taxon>Ostariophysi</taxon>
        <taxon>Cypriniformes</taxon>
        <taxon>Cyprinidae</taxon>
        <taxon>Cyprininae</taxon>
        <taxon>Cyprinus</taxon>
    </lineage>
</organism>
<keyword evidence="6" id="KW-0472">Membrane</keyword>
<evidence type="ECO:0000256" key="8">
    <source>
        <dbReference type="SAM" id="SignalP"/>
    </source>
</evidence>
<dbReference type="PANTHER" id="PTHR20914">
    <property type="entry name" value="LY6/PLAUR DOMAIN-CONTAINING PROTEIN 8"/>
    <property type="match status" value="1"/>
</dbReference>
<dbReference type="GO" id="GO:0005886">
    <property type="term" value="C:plasma membrane"/>
    <property type="evidence" value="ECO:0007669"/>
    <property type="project" value="UniProtKB-SubCell"/>
</dbReference>
<dbReference type="InterPro" id="IPR050918">
    <property type="entry name" value="CNF-like_PLA2_Inhibitor"/>
</dbReference>
<dbReference type="InterPro" id="IPR045860">
    <property type="entry name" value="Snake_toxin-like_sf"/>
</dbReference>
<dbReference type="AlphaFoldDB" id="A0A9J8A3V0"/>
<evidence type="ECO:0000256" key="5">
    <source>
        <dbReference type="ARBA" id="ARBA00022729"/>
    </source>
</evidence>
<name>A0A9J8A3V0_CYPCA</name>
<accession>A0A9J8A3V0</accession>
<keyword evidence="5 8" id="KW-0732">Signal</keyword>
<evidence type="ECO:0000256" key="1">
    <source>
        <dbReference type="ARBA" id="ARBA00004236"/>
    </source>
</evidence>
<reference evidence="10" key="1">
    <citation type="submission" date="2025-08" db="UniProtKB">
        <authorList>
            <consortium name="Ensembl"/>
        </authorList>
    </citation>
    <scope>IDENTIFICATION</scope>
</reference>
<proteinExistence type="predicted"/>
<feature type="domain" description="UPAR/Ly6" evidence="9">
    <location>
        <begin position="104"/>
        <end position="178"/>
    </location>
</feature>
<dbReference type="GeneTree" id="ENSGT00940000163304"/>
<keyword evidence="7" id="KW-0325">Glycoprotein</keyword>
<evidence type="ECO:0000256" key="2">
    <source>
        <dbReference type="ARBA" id="ARBA00004613"/>
    </source>
</evidence>
<keyword evidence="4" id="KW-0964">Secreted</keyword>
<dbReference type="Ensembl" id="ENSCCRT00000138720.1">
    <property type="protein sequence ID" value="ENSCCRP00000136045.1"/>
    <property type="gene ID" value="ENSCCRG00000067764.1"/>
</dbReference>
<evidence type="ECO:0000256" key="6">
    <source>
        <dbReference type="ARBA" id="ARBA00023136"/>
    </source>
</evidence>
<dbReference type="Gene3D" id="2.10.60.10">
    <property type="entry name" value="CD59"/>
    <property type="match status" value="2"/>
</dbReference>
<feature type="domain" description="UPAR/Ly6" evidence="9">
    <location>
        <begin position="20"/>
        <end position="102"/>
    </location>
</feature>
<sequence>MDLQISLFLLFFLFTAGHSLSCYTCTSQTCTQKIQCPYGLTNCFSAEFNVYVAPFTVRGCAPSVCSSGSINLGIGRGSSLCCNTDLCNDQKPPDPSTNALNGKKCYSCDGNTCSNTVSCSGSEDRCITATATIGVQPQVLKGCVSKSLCDATKLIPGVESASCCEGNLCNGVSSVTQSFLFLCCSLLFFILLH</sequence>
<dbReference type="PANTHER" id="PTHR20914:SF24">
    <property type="entry name" value="LYMPHOCYTE ANTIGEN 6 FAMILY MEMBER M2-RELATED"/>
    <property type="match status" value="1"/>
</dbReference>
<protein>
    <recommendedName>
        <fullName evidence="9">UPAR/Ly6 domain-containing protein</fullName>
    </recommendedName>
</protein>
<evidence type="ECO:0000259" key="9">
    <source>
        <dbReference type="SMART" id="SM00134"/>
    </source>
</evidence>
<comment type="subcellular location">
    <subcellularLocation>
        <location evidence="1">Cell membrane</location>
    </subcellularLocation>
    <subcellularLocation>
        <location evidence="2">Secreted</location>
    </subcellularLocation>
</comment>
<keyword evidence="3" id="KW-1003">Cell membrane</keyword>
<dbReference type="Proteomes" id="UP001108240">
    <property type="component" value="Unplaced"/>
</dbReference>